<dbReference type="InterPro" id="IPR003615">
    <property type="entry name" value="HNH_nuc"/>
</dbReference>
<dbReference type="EMBL" id="JACAZI010000043">
    <property type="protein sequence ID" value="KAF7326537.1"/>
    <property type="molecule type" value="Genomic_DNA"/>
</dbReference>
<dbReference type="Proteomes" id="UP000620124">
    <property type="component" value="Unassembled WGS sequence"/>
</dbReference>
<organism evidence="2 3">
    <name type="scientific">Mycena venus</name>
    <dbReference type="NCBI Taxonomy" id="2733690"/>
    <lineage>
        <taxon>Eukaryota</taxon>
        <taxon>Fungi</taxon>
        <taxon>Dikarya</taxon>
        <taxon>Basidiomycota</taxon>
        <taxon>Agaricomycotina</taxon>
        <taxon>Agaricomycetes</taxon>
        <taxon>Agaricomycetidae</taxon>
        <taxon>Agaricales</taxon>
        <taxon>Marasmiineae</taxon>
        <taxon>Mycenaceae</taxon>
        <taxon>Mycena</taxon>
    </lineage>
</organism>
<comment type="caution">
    <text evidence="2">The sequence shown here is derived from an EMBL/GenBank/DDBJ whole genome shotgun (WGS) entry which is preliminary data.</text>
</comment>
<gene>
    <name evidence="2" type="ORF">MVEN_02611900</name>
</gene>
<evidence type="ECO:0000313" key="3">
    <source>
        <dbReference type="Proteomes" id="UP000620124"/>
    </source>
</evidence>
<evidence type="ECO:0000259" key="1">
    <source>
        <dbReference type="Pfam" id="PF13391"/>
    </source>
</evidence>
<dbReference type="AlphaFoldDB" id="A0A8H6WR03"/>
<proteinExistence type="predicted"/>
<protein>
    <recommendedName>
        <fullName evidence="1">HNH nuclease domain-containing protein</fullName>
    </recommendedName>
</protein>
<name>A0A8H6WR03_9AGAR</name>
<dbReference type="Pfam" id="PF13391">
    <property type="entry name" value="HNH_2"/>
    <property type="match status" value="1"/>
</dbReference>
<feature type="domain" description="HNH nuclease" evidence="1">
    <location>
        <begin position="193"/>
        <end position="273"/>
    </location>
</feature>
<keyword evidence="3" id="KW-1185">Reference proteome</keyword>
<accession>A0A8H6WR03</accession>
<evidence type="ECO:0000313" key="2">
    <source>
        <dbReference type="EMBL" id="KAF7326537.1"/>
    </source>
</evidence>
<sequence length="391" mass="43121">MSKLPSAQEVEESRLLDHEGLSIWPSVLNAEEAALREAPTKPAAKYNDKLIGARVLGFLLLDLWRHNAYSFGLIPYHAVVMQTASCLSIGGLVVDSEEEKAAQNVNIQMLGLHYRNHLFRVFRSNGGPLPESSNHPSRPSLDVMRDRIIQEMKTPKTVADARKTALLRDGYRCMLSRAYDHESANLYPELEERERATNAGFTAVQCAHIFSETAQDSEKKVLKLPYAGTAMAILEVFGLDDKKESLVGNNVHLPFNTLSMEANLHQLFDRLVFWLEEVIGQPHTYDIRTVDPKIFRTRGGIPSERVTFQVDPAVVARCAANGKEPPALPSPALLAIRAACSRVAHMSGAAEQIDQILRDLEETPVMAWDGGSAELLASRLSQMSGSALVGA</sequence>
<dbReference type="OrthoDB" id="2104739at2759"/>
<reference evidence="2" key="1">
    <citation type="submission" date="2020-05" db="EMBL/GenBank/DDBJ databases">
        <title>Mycena genomes resolve the evolution of fungal bioluminescence.</title>
        <authorList>
            <person name="Tsai I.J."/>
        </authorList>
    </citation>
    <scope>NUCLEOTIDE SEQUENCE</scope>
    <source>
        <strain evidence="2">CCC161011</strain>
    </source>
</reference>